<proteinExistence type="inferred from homology"/>
<evidence type="ECO:0000256" key="3">
    <source>
        <dbReference type="ARBA" id="ARBA00013109"/>
    </source>
</evidence>
<evidence type="ECO:0000256" key="4">
    <source>
        <dbReference type="ARBA" id="ARBA00023239"/>
    </source>
</evidence>
<keyword evidence="5 9" id="KW-0627">Porphyrin biosynthesis</keyword>
<dbReference type="EC" id="4.2.1.75" evidence="3 9"/>
<comment type="function">
    <text evidence="6 9">Catalyzes cyclization of the linear tetrapyrrole, hydroxymethylbilane, to the macrocyclic uroporphyrinogen III.</text>
</comment>
<feature type="domain" description="Tetrapyrrole biosynthesis uroporphyrinogen III synthase" evidence="10">
    <location>
        <begin position="17"/>
        <end position="225"/>
    </location>
</feature>
<evidence type="ECO:0000256" key="9">
    <source>
        <dbReference type="RuleBase" id="RU366031"/>
    </source>
</evidence>
<keyword evidence="4 9" id="KW-0456">Lyase</keyword>
<evidence type="ECO:0000256" key="2">
    <source>
        <dbReference type="ARBA" id="ARBA00008133"/>
    </source>
</evidence>
<dbReference type="Proteomes" id="UP000002043">
    <property type="component" value="Chromosome"/>
</dbReference>
<protein>
    <recommendedName>
        <fullName evidence="7 9">Uroporphyrinogen-III synthase</fullName>
        <ecNumber evidence="3 9">4.2.1.75</ecNumber>
    </recommendedName>
</protein>
<sequence length="231" mass="25987">MRVLITRPHEEAQKDRKLLEREGFSVEVLPLIRTVPLDFTVPDEEFQFVVFASPRAVEYLLKKWRPKGGEKLVAVGEKTKRKLESMGLKVWAVPQENTARGLVELLRGHSGKVLLPRSASGREELIEGLKGGNLLLFPLDVYKTEIILYEKGKVSRALERNHVVYLASPSAVQGLLANLQKDQSLHLLKDKKVVCIGKTTKEEWQKETGLPALVLPKPSTEALIELLKNLV</sequence>
<dbReference type="PANTHER" id="PTHR38042">
    <property type="entry name" value="UROPORPHYRINOGEN-III SYNTHASE, CHLOROPLASTIC"/>
    <property type="match status" value="1"/>
</dbReference>
<keyword evidence="12" id="KW-1185">Reference proteome</keyword>
<dbReference type="EMBL" id="CP001931">
    <property type="protein sequence ID" value="ADC89328.1"/>
    <property type="molecule type" value="Genomic_DNA"/>
</dbReference>
<dbReference type="NCBIfam" id="NF004594">
    <property type="entry name" value="PRK05928.4-3"/>
    <property type="match status" value="1"/>
</dbReference>
<dbReference type="eggNOG" id="COG1587">
    <property type="taxonomic scope" value="Bacteria"/>
</dbReference>
<dbReference type="RefSeq" id="WP_012991735.1">
    <property type="nucleotide sequence ID" value="NC_013894.1"/>
</dbReference>
<comment type="pathway">
    <text evidence="1 9">Porphyrin-containing compound metabolism; protoporphyrin-IX biosynthesis; coproporphyrinogen-III from 5-aminolevulinate: step 3/4.</text>
</comment>
<dbReference type="AlphaFoldDB" id="D3SQ91"/>
<reference evidence="12" key="1">
    <citation type="journal article" date="2010" name="Stand. Genomic Sci.">
        <title>Complete genome sequence of Thermocrinis albus type strain (HI 11/12T).</title>
        <authorList>
            <person name="Wirth R."/>
            <person name="Sikorski J."/>
            <person name="Brambilla E."/>
            <person name="Misra M."/>
            <person name="Lapidus A."/>
            <person name="Copeland A."/>
            <person name="Nolan M."/>
            <person name="Lucas S."/>
            <person name="Chen F."/>
            <person name="Tice H."/>
            <person name="Cheng J.F."/>
            <person name="Han C."/>
            <person name="Detter J.C."/>
            <person name="Tapia R."/>
            <person name="Bruce D."/>
            <person name="Goodwin L."/>
            <person name="Pitluck S."/>
            <person name="Pati A."/>
            <person name="Anderson I."/>
            <person name="Ivanova N."/>
            <person name="Mavromatis K."/>
            <person name="Mikhailova N."/>
            <person name="Chen A."/>
            <person name="Palaniappan K."/>
            <person name="Bilek Y."/>
            <person name="Hader T."/>
            <person name="Land M."/>
            <person name="Hauser L."/>
            <person name="Chang Y.J."/>
            <person name="Jeffries C.D."/>
            <person name="Tindall B.J."/>
            <person name="Rohde M."/>
            <person name="Goker M."/>
            <person name="Bristow J."/>
            <person name="Eisen J.A."/>
            <person name="Markowitz V."/>
            <person name="Hugenholtz P."/>
            <person name="Kyrpides N.C."/>
            <person name="Klenk H.P."/>
        </authorList>
    </citation>
    <scope>NUCLEOTIDE SEQUENCE [LARGE SCALE GENOMIC DNA]</scope>
    <source>
        <strain evidence="12">DSM 14484 / JCM 11386 / HI 11/12</strain>
    </source>
</reference>
<evidence type="ECO:0000313" key="12">
    <source>
        <dbReference type="Proteomes" id="UP000002043"/>
    </source>
</evidence>
<accession>D3SQ91</accession>
<dbReference type="PANTHER" id="PTHR38042:SF1">
    <property type="entry name" value="UROPORPHYRINOGEN-III SYNTHASE, CHLOROPLASTIC"/>
    <property type="match status" value="1"/>
</dbReference>
<dbReference type="KEGG" id="tal:Thal_0695"/>
<dbReference type="GO" id="GO:0006782">
    <property type="term" value="P:protoporphyrinogen IX biosynthetic process"/>
    <property type="evidence" value="ECO:0007669"/>
    <property type="project" value="UniProtKB-UniRule"/>
</dbReference>
<dbReference type="OrthoDB" id="9815856at2"/>
<evidence type="ECO:0000256" key="1">
    <source>
        <dbReference type="ARBA" id="ARBA00004772"/>
    </source>
</evidence>
<comment type="catalytic activity">
    <reaction evidence="8 9">
        <text>hydroxymethylbilane = uroporphyrinogen III + H2O</text>
        <dbReference type="Rhea" id="RHEA:18965"/>
        <dbReference type="ChEBI" id="CHEBI:15377"/>
        <dbReference type="ChEBI" id="CHEBI:57308"/>
        <dbReference type="ChEBI" id="CHEBI:57845"/>
        <dbReference type="EC" id="4.2.1.75"/>
    </reaction>
</comment>
<gene>
    <name evidence="11" type="ordered locus">Thal_0695</name>
</gene>
<dbReference type="Pfam" id="PF02602">
    <property type="entry name" value="HEM4"/>
    <property type="match status" value="1"/>
</dbReference>
<evidence type="ECO:0000256" key="8">
    <source>
        <dbReference type="ARBA" id="ARBA00048617"/>
    </source>
</evidence>
<name>D3SQ91_THEAH</name>
<dbReference type="SUPFAM" id="SSF69618">
    <property type="entry name" value="HemD-like"/>
    <property type="match status" value="1"/>
</dbReference>
<dbReference type="UniPathway" id="UPA00251">
    <property type="reaction ID" value="UER00320"/>
</dbReference>
<evidence type="ECO:0000256" key="5">
    <source>
        <dbReference type="ARBA" id="ARBA00023244"/>
    </source>
</evidence>
<organism evidence="11 12">
    <name type="scientific">Thermocrinis albus (strain DSM 14484 / JCM 11386 / HI 11/12)</name>
    <dbReference type="NCBI Taxonomy" id="638303"/>
    <lineage>
        <taxon>Bacteria</taxon>
        <taxon>Pseudomonadati</taxon>
        <taxon>Aquificota</taxon>
        <taxon>Aquificia</taxon>
        <taxon>Aquificales</taxon>
        <taxon>Aquificaceae</taxon>
        <taxon>Thermocrinis</taxon>
    </lineage>
</organism>
<evidence type="ECO:0000259" key="10">
    <source>
        <dbReference type="Pfam" id="PF02602"/>
    </source>
</evidence>
<evidence type="ECO:0000256" key="7">
    <source>
        <dbReference type="ARBA" id="ARBA00040167"/>
    </source>
</evidence>
<dbReference type="Gene3D" id="3.40.50.10090">
    <property type="match status" value="2"/>
</dbReference>
<evidence type="ECO:0000313" key="11">
    <source>
        <dbReference type="EMBL" id="ADC89328.1"/>
    </source>
</evidence>
<dbReference type="InterPro" id="IPR036108">
    <property type="entry name" value="4pyrrol_syn_uPrphyn_synt_sf"/>
</dbReference>
<comment type="similarity">
    <text evidence="2 9">Belongs to the uroporphyrinogen-III synthase family.</text>
</comment>
<dbReference type="STRING" id="638303.Thal_0695"/>
<evidence type="ECO:0000256" key="6">
    <source>
        <dbReference type="ARBA" id="ARBA00037589"/>
    </source>
</evidence>
<dbReference type="InterPro" id="IPR003754">
    <property type="entry name" value="4pyrrol_synth_uPrphyn_synth"/>
</dbReference>
<dbReference type="GO" id="GO:0006780">
    <property type="term" value="P:uroporphyrinogen III biosynthetic process"/>
    <property type="evidence" value="ECO:0007669"/>
    <property type="project" value="UniProtKB-UniRule"/>
</dbReference>
<dbReference type="InterPro" id="IPR039793">
    <property type="entry name" value="UROS/Hem4"/>
</dbReference>
<dbReference type="CDD" id="cd06578">
    <property type="entry name" value="HemD"/>
    <property type="match status" value="1"/>
</dbReference>
<dbReference type="HOGENOM" id="CLU_011276_9_5_0"/>
<dbReference type="GO" id="GO:0004852">
    <property type="term" value="F:uroporphyrinogen-III synthase activity"/>
    <property type="evidence" value="ECO:0007669"/>
    <property type="project" value="UniProtKB-UniRule"/>
</dbReference>